<dbReference type="InterPro" id="IPR029479">
    <property type="entry name" value="Nitroreductase"/>
</dbReference>
<dbReference type="RefSeq" id="WP_074673894.1">
    <property type="nucleotide sequence ID" value="NZ_FNTB01000001.1"/>
</dbReference>
<dbReference type="GO" id="GO:0046857">
    <property type="term" value="F:oxidoreductase activity, acting on other nitrogenous compounds as donors, with NAD or NADP as acceptor"/>
    <property type="evidence" value="ECO:0007669"/>
    <property type="project" value="TreeGrafter"/>
</dbReference>
<evidence type="ECO:0000256" key="3">
    <source>
        <dbReference type="ARBA" id="ARBA00022630"/>
    </source>
</evidence>
<evidence type="ECO:0000313" key="9">
    <source>
        <dbReference type="EMBL" id="SEC42132.1"/>
    </source>
</evidence>
<dbReference type="AlphaFoldDB" id="A0A1H4SD35"/>
<dbReference type="Pfam" id="PF00881">
    <property type="entry name" value="Nitroreductase"/>
    <property type="match status" value="1"/>
</dbReference>
<comment type="cofactor">
    <cofactor evidence="1">
        <name>FMN</name>
        <dbReference type="ChEBI" id="CHEBI:58210"/>
    </cofactor>
</comment>
<accession>A0A1H4SD35</accession>
<keyword evidence="5" id="KW-0521">NADP</keyword>
<comment type="similarity">
    <text evidence="2">Belongs to the nitroreductase family.</text>
</comment>
<proteinExistence type="inferred from homology"/>
<dbReference type="EMBL" id="FNTB01000001">
    <property type="protein sequence ID" value="SEC42132.1"/>
    <property type="molecule type" value="Genomic_DNA"/>
</dbReference>
<feature type="domain" description="Nitroreductase" evidence="8">
    <location>
        <begin position="17"/>
        <end position="203"/>
    </location>
</feature>
<dbReference type="GO" id="GO:0046256">
    <property type="term" value="P:2,4,6-trinitrotoluene catabolic process"/>
    <property type="evidence" value="ECO:0007669"/>
    <property type="project" value="TreeGrafter"/>
</dbReference>
<evidence type="ECO:0000313" key="10">
    <source>
        <dbReference type="Proteomes" id="UP000183038"/>
    </source>
</evidence>
<dbReference type="PANTHER" id="PTHR23026">
    <property type="entry name" value="NADPH NITROREDUCTASE"/>
    <property type="match status" value="1"/>
</dbReference>
<sequence length="224" mass="25767">MSTPNIAKEDILNAFNYRHATKEFDATKTISDADMKFILETAHLSPSSFGFEPWHFVVVQDKELRELLKPVAWGAPLKLDTASHFVLGLAMKAPMVKHNAPYIDHMMKEVKQMPAEVIEMYSKFYREFQERDFNLDTDKKLFDWSSKQTYIALGNMMTSAALTGIDSCPIEGFHQEKAEALLQEKFGIDTDKYGLAFMAAFGYRKADPEFPKSRRNFEDIVTWK</sequence>
<organism evidence="9 10">
    <name type="scientific">Maribacter dokdonensis</name>
    <dbReference type="NCBI Taxonomy" id="320912"/>
    <lineage>
        <taxon>Bacteria</taxon>
        <taxon>Pseudomonadati</taxon>
        <taxon>Bacteroidota</taxon>
        <taxon>Flavobacteriia</taxon>
        <taxon>Flavobacteriales</taxon>
        <taxon>Flavobacteriaceae</taxon>
        <taxon>Maribacter</taxon>
    </lineage>
</organism>
<evidence type="ECO:0000256" key="7">
    <source>
        <dbReference type="ARBA" id="ARBA00023027"/>
    </source>
</evidence>
<evidence type="ECO:0000256" key="5">
    <source>
        <dbReference type="ARBA" id="ARBA00022857"/>
    </source>
</evidence>
<keyword evidence="6" id="KW-0560">Oxidoreductase</keyword>
<evidence type="ECO:0000256" key="1">
    <source>
        <dbReference type="ARBA" id="ARBA00001917"/>
    </source>
</evidence>
<dbReference type="InterPro" id="IPR033878">
    <property type="entry name" value="NfsB-like"/>
</dbReference>
<evidence type="ECO:0000256" key="2">
    <source>
        <dbReference type="ARBA" id="ARBA00007118"/>
    </source>
</evidence>
<evidence type="ECO:0000256" key="4">
    <source>
        <dbReference type="ARBA" id="ARBA00022643"/>
    </source>
</evidence>
<keyword evidence="4" id="KW-0288">FMN</keyword>
<gene>
    <name evidence="9" type="ORF">SAMN05192540_3130</name>
</gene>
<dbReference type="InterPro" id="IPR000415">
    <property type="entry name" value="Nitroreductase-like"/>
</dbReference>
<protein>
    <recommendedName>
        <fullName evidence="8">Nitroreductase domain-containing protein</fullName>
    </recommendedName>
</protein>
<dbReference type="OrthoDB" id="9809288at2"/>
<dbReference type="GO" id="GO:0005829">
    <property type="term" value="C:cytosol"/>
    <property type="evidence" value="ECO:0007669"/>
    <property type="project" value="TreeGrafter"/>
</dbReference>
<dbReference type="CDD" id="cd02149">
    <property type="entry name" value="NfsB-like"/>
    <property type="match status" value="1"/>
</dbReference>
<name>A0A1H4SD35_9FLAO</name>
<keyword evidence="7" id="KW-0520">NAD</keyword>
<dbReference type="InterPro" id="IPR050627">
    <property type="entry name" value="Nitroreductase/BluB"/>
</dbReference>
<keyword evidence="3" id="KW-0285">Flavoprotein</keyword>
<dbReference type="SUPFAM" id="SSF55469">
    <property type="entry name" value="FMN-dependent nitroreductase-like"/>
    <property type="match status" value="1"/>
</dbReference>
<evidence type="ECO:0000259" key="8">
    <source>
        <dbReference type="Pfam" id="PF00881"/>
    </source>
</evidence>
<dbReference type="Proteomes" id="UP000183038">
    <property type="component" value="Unassembled WGS sequence"/>
</dbReference>
<dbReference type="PANTHER" id="PTHR23026:SF125">
    <property type="entry name" value="OXYGEN-INSENSITIVE NAD(P)H NITROREDUCTASE"/>
    <property type="match status" value="1"/>
</dbReference>
<evidence type="ECO:0000256" key="6">
    <source>
        <dbReference type="ARBA" id="ARBA00023002"/>
    </source>
</evidence>
<reference evidence="9 10" key="1">
    <citation type="submission" date="2016-10" db="EMBL/GenBank/DDBJ databases">
        <authorList>
            <person name="de Groot N.N."/>
        </authorList>
    </citation>
    <scope>NUCLEOTIDE SEQUENCE [LARGE SCALE GENOMIC DNA]</scope>
    <source>
        <strain evidence="9 10">MAR_2009_71</strain>
    </source>
</reference>
<dbReference type="Gene3D" id="3.40.109.10">
    <property type="entry name" value="NADH Oxidase"/>
    <property type="match status" value="1"/>
</dbReference>